<reference evidence="2" key="1">
    <citation type="submission" date="2018-05" db="EMBL/GenBank/DDBJ databases">
        <authorList>
            <person name="Lanie J.A."/>
            <person name="Ng W.-L."/>
            <person name="Kazmierczak K.M."/>
            <person name="Andrzejewski T.M."/>
            <person name="Davidsen T.M."/>
            <person name="Wayne K.J."/>
            <person name="Tettelin H."/>
            <person name="Glass J.I."/>
            <person name="Rusch D."/>
            <person name="Podicherti R."/>
            <person name="Tsui H.-C.T."/>
            <person name="Winkler M.E."/>
        </authorList>
    </citation>
    <scope>NUCLEOTIDE SEQUENCE</scope>
</reference>
<evidence type="ECO:0000313" key="2">
    <source>
        <dbReference type="EMBL" id="SVC17936.1"/>
    </source>
</evidence>
<organism evidence="2">
    <name type="scientific">marine metagenome</name>
    <dbReference type="NCBI Taxonomy" id="408172"/>
    <lineage>
        <taxon>unclassified sequences</taxon>
        <taxon>metagenomes</taxon>
        <taxon>ecological metagenomes</taxon>
    </lineage>
</organism>
<dbReference type="EMBL" id="UINC01077638">
    <property type="protein sequence ID" value="SVC17936.1"/>
    <property type="molecule type" value="Genomic_DNA"/>
</dbReference>
<gene>
    <name evidence="2" type="ORF">METZ01_LOCUS270790</name>
</gene>
<protein>
    <recommendedName>
        <fullName evidence="1">ACT domain-containing protein</fullName>
    </recommendedName>
</protein>
<dbReference type="PROSITE" id="PS51671">
    <property type="entry name" value="ACT"/>
    <property type="match status" value="1"/>
</dbReference>
<name>A0A382K1Q7_9ZZZZ</name>
<sequence>DDLRKVCVNQEPLSQVFKNRSLPIPQEQTKVQDVKLKVKLIGRAIKIETHDLLGTFMTLTGVFSKFNMEIQRAVLDTREGTASNIFYMSQKDVSDITENKSHFLRILEQSLKQLIDSKEIVLKSPLTSTVPSKPTLVV</sequence>
<accession>A0A382K1Q7</accession>
<feature type="domain" description="ACT" evidence="1">
    <location>
        <begin position="44"/>
        <end position="125"/>
    </location>
</feature>
<dbReference type="InterPro" id="IPR002912">
    <property type="entry name" value="ACT_dom"/>
</dbReference>
<feature type="non-terminal residue" evidence="2">
    <location>
        <position position="1"/>
    </location>
</feature>
<proteinExistence type="predicted"/>
<evidence type="ECO:0000259" key="1">
    <source>
        <dbReference type="PROSITE" id="PS51671"/>
    </source>
</evidence>
<dbReference type="AlphaFoldDB" id="A0A382K1Q7"/>